<dbReference type="EMBL" id="CAJVQB010146276">
    <property type="protein sequence ID" value="CAG8855140.1"/>
    <property type="molecule type" value="Genomic_DNA"/>
</dbReference>
<gene>
    <name evidence="1" type="ORF">GMARGA_LOCUS43961</name>
</gene>
<keyword evidence="2" id="KW-1185">Reference proteome</keyword>
<reference evidence="1 2" key="1">
    <citation type="submission" date="2021-06" db="EMBL/GenBank/DDBJ databases">
        <authorList>
            <person name="Kallberg Y."/>
            <person name="Tangrot J."/>
            <person name="Rosling A."/>
        </authorList>
    </citation>
    <scope>NUCLEOTIDE SEQUENCE [LARGE SCALE GENOMIC DNA]</scope>
    <source>
        <strain evidence="1 2">120-4 pot B 10/14</strain>
    </source>
</reference>
<name>A0ABN7XJG0_GIGMA</name>
<evidence type="ECO:0000313" key="2">
    <source>
        <dbReference type="Proteomes" id="UP000789901"/>
    </source>
</evidence>
<feature type="non-terminal residue" evidence="1">
    <location>
        <position position="1"/>
    </location>
</feature>
<organism evidence="1 2">
    <name type="scientific">Gigaspora margarita</name>
    <dbReference type="NCBI Taxonomy" id="4874"/>
    <lineage>
        <taxon>Eukaryota</taxon>
        <taxon>Fungi</taxon>
        <taxon>Fungi incertae sedis</taxon>
        <taxon>Mucoromycota</taxon>
        <taxon>Glomeromycotina</taxon>
        <taxon>Glomeromycetes</taxon>
        <taxon>Diversisporales</taxon>
        <taxon>Gigasporaceae</taxon>
        <taxon>Gigaspora</taxon>
    </lineage>
</organism>
<feature type="non-terminal residue" evidence="1">
    <location>
        <position position="42"/>
    </location>
</feature>
<dbReference type="Proteomes" id="UP000789901">
    <property type="component" value="Unassembled WGS sequence"/>
</dbReference>
<proteinExistence type="predicted"/>
<evidence type="ECO:0000313" key="1">
    <source>
        <dbReference type="EMBL" id="CAG8855140.1"/>
    </source>
</evidence>
<accession>A0ABN7XJG0</accession>
<comment type="caution">
    <text evidence="1">The sequence shown here is derived from an EMBL/GenBank/DDBJ whole genome shotgun (WGS) entry which is preliminary data.</text>
</comment>
<protein>
    <submittedName>
        <fullName evidence="1">11280_t:CDS:1</fullName>
    </submittedName>
</protein>
<sequence>HRFENSMADASMKSRVFMVCVRECPGYSKDKMITKGASMAIV</sequence>